<dbReference type="RefSeq" id="XP_024552943.1">
    <property type="nucleotide sequence ID" value="XM_024697129.1"/>
</dbReference>
<proteinExistence type="predicted"/>
<accession>A0A384K3A4</accession>
<dbReference type="KEGG" id="bfu:BCIN_14g02860"/>
<name>A0A384K3A4_BOTFB</name>
<dbReference type="Proteomes" id="UP000001798">
    <property type="component" value="Chromosome 14"/>
</dbReference>
<reference evidence="1 2" key="3">
    <citation type="journal article" date="2017" name="Mol. Plant Pathol.">
        <title>A gapless genome sequence of the fungus Botrytis cinerea.</title>
        <authorList>
            <person name="Van Kan J.A."/>
            <person name="Stassen J.H."/>
            <person name="Mosbach A."/>
            <person name="Van Der Lee T.A."/>
            <person name="Faino L."/>
            <person name="Farmer A.D."/>
            <person name="Papasotiriou D.G."/>
            <person name="Zhou S."/>
            <person name="Seidl M.F."/>
            <person name="Cottam E."/>
            <person name="Edel D."/>
            <person name="Hahn M."/>
            <person name="Schwartz D.C."/>
            <person name="Dietrich R.A."/>
            <person name="Widdison S."/>
            <person name="Scalliet G."/>
        </authorList>
    </citation>
    <scope>NUCLEOTIDE SEQUENCE [LARGE SCALE GENOMIC DNA]</scope>
    <source>
        <strain evidence="1 2">B05.10</strain>
    </source>
</reference>
<dbReference type="VEuPathDB" id="FungiDB:Bcin14g02860"/>
<dbReference type="EMBL" id="CP009818">
    <property type="protein sequence ID" value="ATZ57114.1"/>
    <property type="molecule type" value="Genomic_DNA"/>
</dbReference>
<dbReference type="GeneID" id="36394851"/>
<evidence type="ECO:0000313" key="2">
    <source>
        <dbReference type="Proteomes" id="UP000001798"/>
    </source>
</evidence>
<dbReference type="AlphaFoldDB" id="A0A384K3A4"/>
<gene>
    <name evidence="1" type="ORF">BCIN_14g02860</name>
</gene>
<protein>
    <submittedName>
        <fullName evidence="1">Uncharacterized protein</fullName>
    </submittedName>
</protein>
<dbReference type="OrthoDB" id="3553588at2759"/>
<organism evidence="1 2">
    <name type="scientific">Botryotinia fuckeliana (strain B05.10)</name>
    <name type="common">Noble rot fungus</name>
    <name type="synonym">Botrytis cinerea</name>
    <dbReference type="NCBI Taxonomy" id="332648"/>
    <lineage>
        <taxon>Eukaryota</taxon>
        <taxon>Fungi</taxon>
        <taxon>Dikarya</taxon>
        <taxon>Ascomycota</taxon>
        <taxon>Pezizomycotina</taxon>
        <taxon>Leotiomycetes</taxon>
        <taxon>Helotiales</taxon>
        <taxon>Sclerotiniaceae</taxon>
        <taxon>Botrytis</taxon>
    </lineage>
</organism>
<sequence length="207" mass="23581">MSGVGEPIPEDVPVEPLPIYHPQPAVPDIPNELHAWDVSPPNTPPPAYTPCDCGRYEDPGTLADLGFRFELVDEIWNGWLLLKAQHPDVYQNMQPWVLLHSFLSFAFQVTRLPFAPPGHDPRRLSHSMVAYLNIWELPSHWYIARQWSEAQRIANCAYAAAMWMVWSLNVSCERCLGHPPLIYVGDVLDGYRFNELTRMAMAATFVI</sequence>
<reference evidence="1 2" key="1">
    <citation type="journal article" date="2011" name="PLoS Genet.">
        <title>Genomic analysis of the necrotrophic fungal pathogens Sclerotinia sclerotiorum and Botrytis cinerea.</title>
        <authorList>
            <person name="Amselem J."/>
            <person name="Cuomo C.A."/>
            <person name="van Kan J.A."/>
            <person name="Viaud M."/>
            <person name="Benito E.P."/>
            <person name="Couloux A."/>
            <person name="Coutinho P.M."/>
            <person name="de Vries R.P."/>
            <person name="Dyer P.S."/>
            <person name="Fillinger S."/>
            <person name="Fournier E."/>
            <person name="Gout L."/>
            <person name="Hahn M."/>
            <person name="Kohn L."/>
            <person name="Lapalu N."/>
            <person name="Plummer K.M."/>
            <person name="Pradier J.M."/>
            <person name="Quevillon E."/>
            <person name="Sharon A."/>
            <person name="Simon A."/>
            <person name="ten Have A."/>
            <person name="Tudzynski B."/>
            <person name="Tudzynski P."/>
            <person name="Wincker P."/>
            <person name="Andrew M."/>
            <person name="Anthouard V."/>
            <person name="Beever R.E."/>
            <person name="Beffa R."/>
            <person name="Benoit I."/>
            <person name="Bouzid O."/>
            <person name="Brault B."/>
            <person name="Chen Z."/>
            <person name="Choquer M."/>
            <person name="Collemare J."/>
            <person name="Cotton P."/>
            <person name="Danchin E.G."/>
            <person name="Da Silva C."/>
            <person name="Gautier A."/>
            <person name="Giraud C."/>
            <person name="Giraud T."/>
            <person name="Gonzalez C."/>
            <person name="Grossetete S."/>
            <person name="Guldener U."/>
            <person name="Henrissat B."/>
            <person name="Howlett B.J."/>
            <person name="Kodira C."/>
            <person name="Kretschmer M."/>
            <person name="Lappartient A."/>
            <person name="Leroch M."/>
            <person name="Levis C."/>
            <person name="Mauceli E."/>
            <person name="Neuveglise C."/>
            <person name="Oeser B."/>
            <person name="Pearson M."/>
            <person name="Poulain J."/>
            <person name="Poussereau N."/>
            <person name="Quesneville H."/>
            <person name="Rascle C."/>
            <person name="Schumacher J."/>
            <person name="Segurens B."/>
            <person name="Sexton A."/>
            <person name="Silva E."/>
            <person name="Sirven C."/>
            <person name="Soanes D.M."/>
            <person name="Talbot N.J."/>
            <person name="Templeton M."/>
            <person name="Yandava C."/>
            <person name="Yarden O."/>
            <person name="Zeng Q."/>
            <person name="Rollins J.A."/>
            <person name="Lebrun M.H."/>
            <person name="Dickman M."/>
        </authorList>
    </citation>
    <scope>NUCLEOTIDE SEQUENCE [LARGE SCALE GENOMIC DNA]</scope>
    <source>
        <strain evidence="1 2">B05.10</strain>
    </source>
</reference>
<keyword evidence="2" id="KW-1185">Reference proteome</keyword>
<reference evidence="1 2" key="2">
    <citation type="journal article" date="2012" name="Eukaryot. Cell">
        <title>Genome update of Botrytis cinerea strains B05.10 and T4.</title>
        <authorList>
            <person name="Staats M."/>
            <person name="van Kan J.A."/>
        </authorList>
    </citation>
    <scope>NUCLEOTIDE SEQUENCE [LARGE SCALE GENOMIC DNA]</scope>
    <source>
        <strain evidence="1 2">B05.10</strain>
    </source>
</reference>
<evidence type="ECO:0000313" key="1">
    <source>
        <dbReference type="EMBL" id="ATZ57114.1"/>
    </source>
</evidence>